<dbReference type="CDD" id="cd03443">
    <property type="entry name" value="PaaI_thioesterase"/>
    <property type="match status" value="1"/>
</dbReference>
<evidence type="ECO:0000256" key="2">
    <source>
        <dbReference type="ARBA" id="ARBA00022801"/>
    </source>
</evidence>
<dbReference type="InterPro" id="IPR003736">
    <property type="entry name" value="PAAI_dom"/>
</dbReference>
<protein>
    <submittedName>
        <fullName evidence="4">PaaI family thioesterase</fullName>
    </submittedName>
</protein>
<dbReference type="PANTHER" id="PTHR43240:SF5">
    <property type="entry name" value="1,4-DIHYDROXY-2-NAPHTHOYL-COA THIOESTERASE 1"/>
    <property type="match status" value="1"/>
</dbReference>
<comment type="caution">
    <text evidence="4">The sequence shown here is derived from an EMBL/GenBank/DDBJ whole genome shotgun (WGS) entry which is preliminary data.</text>
</comment>
<evidence type="ECO:0000259" key="3">
    <source>
        <dbReference type="Pfam" id="PF03061"/>
    </source>
</evidence>
<dbReference type="GO" id="GO:0061522">
    <property type="term" value="F:1,4-dihydroxy-2-naphthoyl-CoA thioesterase activity"/>
    <property type="evidence" value="ECO:0007669"/>
    <property type="project" value="TreeGrafter"/>
</dbReference>
<accession>A0A3P1SGF5</accession>
<dbReference type="NCBIfam" id="TIGR00369">
    <property type="entry name" value="unchar_dom_1"/>
    <property type="match status" value="1"/>
</dbReference>
<organism evidence="4 5">
    <name type="scientific">Schaalia canis</name>
    <dbReference type="NCBI Taxonomy" id="100469"/>
    <lineage>
        <taxon>Bacteria</taxon>
        <taxon>Bacillati</taxon>
        <taxon>Actinomycetota</taxon>
        <taxon>Actinomycetes</taxon>
        <taxon>Actinomycetales</taxon>
        <taxon>Actinomycetaceae</taxon>
        <taxon>Schaalia</taxon>
    </lineage>
</organism>
<dbReference type="Gene3D" id="3.10.129.10">
    <property type="entry name" value="Hotdog Thioesterase"/>
    <property type="match status" value="1"/>
</dbReference>
<name>A0A3P1SGF5_9ACTO</name>
<dbReference type="InterPro" id="IPR006683">
    <property type="entry name" value="Thioestr_dom"/>
</dbReference>
<dbReference type="PANTHER" id="PTHR43240">
    <property type="entry name" value="1,4-DIHYDROXY-2-NAPHTHOYL-COA THIOESTERASE 1"/>
    <property type="match status" value="1"/>
</dbReference>
<evidence type="ECO:0000313" key="5">
    <source>
        <dbReference type="Proteomes" id="UP000280444"/>
    </source>
</evidence>
<sequence>MSEKHSAKHSPDSLYEHAVGLTFPGTLMERMGMEVLEHRVERTVVRMPVAGNTQRVGILHGGATAALAETAGSLAASTTVTDDHTIVVGVELSISHLRTAREGMVTATAVPEHLGRTSTVHLVRIEDEKGRLISTARISNRLIPRRAE</sequence>
<dbReference type="AlphaFoldDB" id="A0A3P1SGF5"/>
<dbReference type="SUPFAM" id="SSF54637">
    <property type="entry name" value="Thioesterase/thiol ester dehydrase-isomerase"/>
    <property type="match status" value="1"/>
</dbReference>
<dbReference type="OrthoDB" id="9798208at2"/>
<keyword evidence="2" id="KW-0378">Hydrolase</keyword>
<dbReference type="GO" id="GO:0005829">
    <property type="term" value="C:cytosol"/>
    <property type="evidence" value="ECO:0007669"/>
    <property type="project" value="TreeGrafter"/>
</dbReference>
<dbReference type="RefSeq" id="WP_124867602.1">
    <property type="nucleotide sequence ID" value="NZ_RQZF01000001.1"/>
</dbReference>
<feature type="domain" description="Thioesterase" evidence="3">
    <location>
        <begin position="57"/>
        <end position="133"/>
    </location>
</feature>
<proteinExistence type="inferred from homology"/>
<dbReference type="Proteomes" id="UP000280444">
    <property type="component" value="Unassembled WGS sequence"/>
</dbReference>
<evidence type="ECO:0000313" key="4">
    <source>
        <dbReference type="EMBL" id="RRC96228.1"/>
    </source>
</evidence>
<evidence type="ECO:0000256" key="1">
    <source>
        <dbReference type="ARBA" id="ARBA00008324"/>
    </source>
</evidence>
<gene>
    <name evidence="4" type="ORF">EII11_00735</name>
</gene>
<dbReference type="InterPro" id="IPR029069">
    <property type="entry name" value="HotDog_dom_sf"/>
</dbReference>
<reference evidence="4 5" key="1">
    <citation type="submission" date="2018-11" db="EMBL/GenBank/DDBJ databases">
        <title>Genomes From Bacteria Associated with the Canine Oral Cavity: a Test Case for Automated Genome-Based Taxonomic Assignment.</title>
        <authorList>
            <person name="Coil D.A."/>
            <person name="Jospin G."/>
            <person name="Darling A.E."/>
            <person name="Wallis C."/>
            <person name="Davis I.J."/>
            <person name="Harris S."/>
            <person name="Eisen J.A."/>
            <person name="Holcombe L.J."/>
            <person name="O'Flynn C."/>
        </authorList>
    </citation>
    <scope>NUCLEOTIDE SEQUENCE [LARGE SCALE GENOMIC DNA]</scope>
    <source>
        <strain evidence="4 5">OH770</strain>
    </source>
</reference>
<dbReference type="Pfam" id="PF03061">
    <property type="entry name" value="4HBT"/>
    <property type="match status" value="1"/>
</dbReference>
<keyword evidence="5" id="KW-1185">Reference proteome</keyword>
<comment type="similarity">
    <text evidence="1">Belongs to the thioesterase PaaI family.</text>
</comment>
<dbReference type="EMBL" id="RQZF01000001">
    <property type="protein sequence ID" value="RRC96228.1"/>
    <property type="molecule type" value="Genomic_DNA"/>
</dbReference>